<comment type="caution">
    <text evidence="3">The sequence shown here is derived from an EMBL/GenBank/DDBJ whole genome shotgun (WGS) entry which is preliminary data.</text>
</comment>
<dbReference type="InterPro" id="IPR031304">
    <property type="entry name" value="SLT_2"/>
</dbReference>
<gene>
    <name evidence="3" type="primary">mltB</name>
    <name evidence="3" type="ORF">LNV07_13810</name>
</gene>
<evidence type="ECO:0000256" key="1">
    <source>
        <dbReference type="SAM" id="SignalP"/>
    </source>
</evidence>
<evidence type="ECO:0000313" key="4">
    <source>
        <dbReference type="Proteomes" id="UP001209701"/>
    </source>
</evidence>
<dbReference type="RefSeq" id="WP_263571753.1">
    <property type="nucleotide sequence ID" value="NZ_JAJIRN010000006.1"/>
</dbReference>
<feature type="domain" description="Transglycosylase SLT" evidence="2">
    <location>
        <begin position="53"/>
        <end position="352"/>
    </location>
</feature>
<dbReference type="Proteomes" id="UP001209701">
    <property type="component" value="Unassembled WGS sequence"/>
</dbReference>
<keyword evidence="1" id="KW-0732">Signal</keyword>
<dbReference type="Gene3D" id="1.10.530.10">
    <property type="match status" value="1"/>
</dbReference>
<keyword evidence="4" id="KW-1185">Reference proteome</keyword>
<dbReference type="PANTHER" id="PTHR30163:SF9">
    <property type="entry name" value="MEMBRANE-BOUND LYTIC MUREIN TRANSGLYCOSYLASE B"/>
    <property type="match status" value="1"/>
</dbReference>
<dbReference type="PANTHER" id="PTHR30163">
    <property type="entry name" value="MEMBRANE-BOUND LYTIC MUREIN TRANSGLYCOSYLASE B"/>
    <property type="match status" value="1"/>
</dbReference>
<protein>
    <submittedName>
        <fullName evidence="3">Lytic murein transglycosylase B</fullName>
    </submittedName>
</protein>
<proteinExistence type="predicted"/>
<name>A0ABT2YGI1_9BURK</name>
<feature type="signal peptide" evidence="1">
    <location>
        <begin position="1"/>
        <end position="24"/>
    </location>
</feature>
<sequence>MYKLSALLLPILSIALLSSCPDAAAKNTSKKKAKAANTSKVHDKAPQAFGERADLMRFGADLAAEQGWDAALLQAQLAQAKSHPTVQRLIMPGPPGSAKDWGAYRARFVEPRRLQAGLEFWEQNGAALARAEALYGVPAELIVGLIGVETFYGQITGGFRVIDALSTLAFDFPSGRSDRSAFFRAELAEFFKLCRREGLDPLSVKGSFAGAMGWPQFMPSSWNKHAVDFDGDGHVDLIQSPVDAIGSVAHYLASFGWQRGMTTHYSVALPVETTARALLLAPDIKPSFSVAQLQAAGAQPSEAALEHAGPLAVIELQMGAAAPVYWLGSENFYALTRYNWSSYYAMAVIEMGRTLQTLRQAR</sequence>
<dbReference type="CDD" id="cd13399">
    <property type="entry name" value="Slt35-like"/>
    <property type="match status" value="1"/>
</dbReference>
<dbReference type="InterPro" id="IPR023346">
    <property type="entry name" value="Lysozyme-like_dom_sf"/>
</dbReference>
<dbReference type="NCBIfam" id="TIGR02282">
    <property type="entry name" value="MltB"/>
    <property type="match status" value="1"/>
</dbReference>
<accession>A0ABT2YGI1</accession>
<organism evidence="3 4">
    <name type="scientific">Roseateles oligotrophus</name>
    <dbReference type="NCBI Taxonomy" id="1769250"/>
    <lineage>
        <taxon>Bacteria</taxon>
        <taxon>Pseudomonadati</taxon>
        <taxon>Pseudomonadota</taxon>
        <taxon>Betaproteobacteria</taxon>
        <taxon>Burkholderiales</taxon>
        <taxon>Sphaerotilaceae</taxon>
        <taxon>Roseateles</taxon>
    </lineage>
</organism>
<dbReference type="Pfam" id="PF13406">
    <property type="entry name" value="SLT_2"/>
    <property type="match status" value="1"/>
</dbReference>
<dbReference type="PROSITE" id="PS51257">
    <property type="entry name" value="PROKAR_LIPOPROTEIN"/>
    <property type="match status" value="1"/>
</dbReference>
<dbReference type="InterPro" id="IPR043426">
    <property type="entry name" value="MltB-like"/>
</dbReference>
<dbReference type="EMBL" id="JAJIRN010000006">
    <property type="protein sequence ID" value="MCV2369156.1"/>
    <property type="molecule type" value="Genomic_DNA"/>
</dbReference>
<evidence type="ECO:0000313" key="3">
    <source>
        <dbReference type="EMBL" id="MCV2369156.1"/>
    </source>
</evidence>
<dbReference type="InterPro" id="IPR011757">
    <property type="entry name" value="Lytic_transglycosylase_MltB"/>
</dbReference>
<dbReference type="SUPFAM" id="SSF53955">
    <property type="entry name" value="Lysozyme-like"/>
    <property type="match status" value="1"/>
</dbReference>
<feature type="chain" id="PRO_5045288114" evidence="1">
    <location>
        <begin position="25"/>
        <end position="362"/>
    </location>
</feature>
<dbReference type="Gene3D" id="1.10.8.350">
    <property type="entry name" value="Bacterial muramidase"/>
    <property type="match status" value="1"/>
</dbReference>
<reference evidence="3 4" key="1">
    <citation type="submission" date="2021-11" db="EMBL/GenBank/DDBJ databases">
        <authorList>
            <person name="Liang Q."/>
            <person name="Mou H."/>
            <person name="Liu Z."/>
        </authorList>
    </citation>
    <scope>NUCLEOTIDE SEQUENCE [LARGE SCALE GENOMIC DNA]</scope>
    <source>
        <strain evidence="3 4">CHU3</strain>
    </source>
</reference>
<evidence type="ECO:0000259" key="2">
    <source>
        <dbReference type="Pfam" id="PF13406"/>
    </source>
</evidence>